<accession>A0A8E5HIZ0</accession>
<sequence length="103" mass="11125">MTRRVGAPGFPAVGHRFTDSSRDATPRPSPGWGVAALYEKRYPVGAFSFLPPSNQLSTHCTLRDEGFFIPRKKRWNSRGCGFHSHSAGLAGLALRGEGVLAVA</sequence>
<dbReference type="EMBL" id="CP072753">
    <property type="protein sequence ID" value="QUC16324.1"/>
    <property type="molecule type" value="Genomic_DNA"/>
</dbReference>
<evidence type="ECO:0000313" key="3">
    <source>
        <dbReference type="Proteomes" id="UP000027002"/>
    </source>
</evidence>
<feature type="region of interest" description="Disordered" evidence="1">
    <location>
        <begin position="1"/>
        <end position="29"/>
    </location>
</feature>
<evidence type="ECO:0000256" key="1">
    <source>
        <dbReference type="SAM" id="MobiDB-lite"/>
    </source>
</evidence>
<feature type="compositionally biased region" description="Basic and acidic residues" evidence="1">
    <location>
        <begin position="16"/>
        <end position="25"/>
    </location>
</feature>
<organism evidence="2 3">
    <name type="scientific">Ustilaginoidea virens</name>
    <name type="common">Rice false smut fungus</name>
    <name type="synonym">Villosiclava virens</name>
    <dbReference type="NCBI Taxonomy" id="1159556"/>
    <lineage>
        <taxon>Eukaryota</taxon>
        <taxon>Fungi</taxon>
        <taxon>Dikarya</taxon>
        <taxon>Ascomycota</taxon>
        <taxon>Pezizomycotina</taxon>
        <taxon>Sordariomycetes</taxon>
        <taxon>Hypocreomycetidae</taxon>
        <taxon>Hypocreales</taxon>
        <taxon>Clavicipitaceae</taxon>
        <taxon>Ustilaginoidea</taxon>
    </lineage>
</organism>
<keyword evidence="3" id="KW-1185">Reference proteome</keyword>
<evidence type="ECO:0000313" key="2">
    <source>
        <dbReference type="EMBL" id="QUC16324.1"/>
    </source>
</evidence>
<dbReference type="GeneID" id="66061343"/>
<name>A0A8E5HIZ0_USTVR</name>
<dbReference type="RefSeq" id="XP_042993997.1">
    <property type="nucleotide sequence ID" value="XM_043138063.1"/>
</dbReference>
<proteinExistence type="predicted"/>
<reference evidence="2" key="1">
    <citation type="submission" date="2020-03" db="EMBL/GenBank/DDBJ databases">
        <title>A mixture of massive structural variations and highly conserved coding sequences in Ustilaginoidea virens genome.</title>
        <authorList>
            <person name="Zhang K."/>
            <person name="Zhao Z."/>
            <person name="Zhang Z."/>
            <person name="Li Y."/>
            <person name="Hsiang T."/>
            <person name="Sun W."/>
        </authorList>
    </citation>
    <scope>NUCLEOTIDE SEQUENCE</scope>
    <source>
        <strain evidence="2">UV-8b</strain>
    </source>
</reference>
<protein>
    <submittedName>
        <fullName evidence="2">Uncharacterized protein</fullName>
    </submittedName>
</protein>
<dbReference type="Proteomes" id="UP000027002">
    <property type="component" value="Chromosome 1"/>
</dbReference>
<dbReference type="KEGG" id="uvi:66061343"/>
<gene>
    <name evidence="2" type="ORF">UV8b_00565</name>
</gene>
<dbReference type="AlphaFoldDB" id="A0A8E5HIZ0"/>